<protein>
    <submittedName>
        <fullName evidence="3">Uncharacterized protein</fullName>
    </submittedName>
</protein>
<keyword evidence="2" id="KW-0472">Membrane</keyword>
<feature type="compositionally biased region" description="Low complexity" evidence="1">
    <location>
        <begin position="1"/>
        <end position="15"/>
    </location>
</feature>
<name>A0A8H3ZIB4_VENIN</name>
<keyword evidence="2" id="KW-0812">Transmembrane</keyword>
<feature type="region of interest" description="Disordered" evidence="1">
    <location>
        <begin position="89"/>
        <end position="113"/>
    </location>
</feature>
<keyword evidence="4" id="KW-1185">Reference proteome</keyword>
<evidence type="ECO:0000256" key="2">
    <source>
        <dbReference type="SAM" id="Phobius"/>
    </source>
</evidence>
<reference evidence="3 4" key="1">
    <citation type="submission" date="2019-07" db="EMBL/GenBank/DDBJ databases">
        <title>Venturia inaequalis Genome Resource.</title>
        <authorList>
            <person name="Lichtner F.J."/>
        </authorList>
    </citation>
    <scope>NUCLEOTIDE SEQUENCE [LARGE SCALE GENOMIC DNA]</scope>
    <source>
        <strain evidence="3 4">DMI_063113</strain>
    </source>
</reference>
<dbReference type="Proteomes" id="UP000490939">
    <property type="component" value="Unassembled WGS sequence"/>
</dbReference>
<dbReference type="EMBL" id="WNWR01000006">
    <property type="protein sequence ID" value="KAE9994527.1"/>
    <property type="molecule type" value="Genomic_DNA"/>
</dbReference>
<evidence type="ECO:0000313" key="3">
    <source>
        <dbReference type="EMBL" id="KAE9994527.1"/>
    </source>
</evidence>
<evidence type="ECO:0000256" key="1">
    <source>
        <dbReference type="SAM" id="MobiDB-lite"/>
    </source>
</evidence>
<feature type="region of interest" description="Disordered" evidence="1">
    <location>
        <begin position="339"/>
        <end position="446"/>
    </location>
</feature>
<comment type="caution">
    <text evidence="3">The sequence shown here is derived from an EMBL/GenBank/DDBJ whole genome shotgun (WGS) entry which is preliminary data.</text>
</comment>
<organism evidence="3 4">
    <name type="scientific">Venturia inaequalis</name>
    <name type="common">Apple scab fungus</name>
    <dbReference type="NCBI Taxonomy" id="5025"/>
    <lineage>
        <taxon>Eukaryota</taxon>
        <taxon>Fungi</taxon>
        <taxon>Dikarya</taxon>
        <taxon>Ascomycota</taxon>
        <taxon>Pezizomycotina</taxon>
        <taxon>Dothideomycetes</taxon>
        <taxon>Pleosporomycetidae</taxon>
        <taxon>Venturiales</taxon>
        <taxon>Venturiaceae</taxon>
        <taxon>Venturia</taxon>
    </lineage>
</organism>
<sequence>MPSSASASTSSTSTSFRIPMALPTDSTTTVPSTFETVTARTTSSPSSTSDPTTLSSSTTISISTTTSVPTPTTVTVSMSMSMPMTIPASRTDLPTAFNTTTPGLVKGNGNGKSKTSTTLIAVISLLAVLALLASIGAFCAVRRYKRKSKLAREHEQYTKQRDANTSFWDKRIHDARGQGVEMESFGVGVGGRPVISGPFDARRKKIPDAWINARDAMEAEKLKRRGVGEAGRGHIPTFRAERERRVVEGAERAGQLDDAGARKVTTPAAPYTRHHDRPVELPGENPVVDEKFAVGSDGDESDDETIVEQGKSYRFDDKQYEAEAGPGPASMAYRTARLPQEAGQHEAGFSSVPQRDDELDRSASLRKTGPHLDAMEVRGDVGVEGGGSFDHFGGTNPYKQKNESAWSDDSRERRRDRLAQGAKNFGSGIKGAFGGKGSRKGKKGGS</sequence>
<feature type="compositionally biased region" description="Low complexity" evidence="1">
    <location>
        <begin position="23"/>
        <end position="71"/>
    </location>
</feature>
<gene>
    <name evidence="3" type="ORF">EG327_009205</name>
</gene>
<accession>A0A8H3ZIB4</accession>
<feature type="compositionally biased region" description="Basic and acidic residues" evidence="1">
    <location>
        <begin position="408"/>
        <end position="418"/>
    </location>
</feature>
<feature type="region of interest" description="Disordered" evidence="1">
    <location>
        <begin position="1"/>
        <end position="71"/>
    </location>
</feature>
<feature type="compositionally biased region" description="Basic and acidic residues" evidence="1">
    <location>
        <begin position="354"/>
        <end position="363"/>
    </location>
</feature>
<feature type="transmembrane region" description="Helical" evidence="2">
    <location>
        <begin position="119"/>
        <end position="141"/>
    </location>
</feature>
<evidence type="ECO:0000313" key="4">
    <source>
        <dbReference type="Proteomes" id="UP000490939"/>
    </source>
</evidence>
<dbReference type="AlphaFoldDB" id="A0A8H3ZIB4"/>
<keyword evidence="2" id="KW-1133">Transmembrane helix</keyword>
<feature type="compositionally biased region" description="Basic residues" evidence="1">
    <location>
        <begin position="437"/>
        <end position="446"/>
    </location>
</feature>
<proteinExistence type="predicted"/>